<proteinExistence type="inferred from homology"/>
<gene>
    <name evidence="2" type="ORF">GYN08_06430</name>
</gene>
<comment type="caution">
    <text evidence="2">The sequence shown here is derived from an EMBL/GenBank/DDBJ whole genome shotgun (WGS) entry which is preliminary data.</text>
</comment>
<dbReference type="RefSeq" id="WP_166273271.1">
    <property type="nucleotide sequence ID" value="NZ_JAAFGS010000002.1"/>
</dbReference>
<dbReference type="SUPFAM" id="SSF53067">
    <property type="entry name" value="Actin-like ATPase domain"/>
    <property type="match status" value="1"/>
</dbReference>
<keyword evidence="3" id="KW-1185">Reference proteome</keyword>
<comment type="similarity">
    <text evidence="1">Belongs to the ROK (NagC/XylR) family.</text>
</comment>
<protein>
    <submittedName>
        <fullName evidence="2">ROK family protein</fullName>
    </submittedName>
</protein>
<organism evidence="2 3">
    <name type="scientific">Saccharibacillus alkalitolerans</name>
    <dbReference type="NCBI Taxonomy" id="2705290"/>
    <lineage>
        <taxon>Bacteria</taxon>
        <taxon>Bacillati</taxon>
        <taxon>Bacillota</taxon>
        <taxon>Bacilli</taxon>
        <taxon>Bacillales</taxon>
        <taxon>Paenibacillaceae</taxon>
        <taxon>Saccharibacillus</taxon>
    </lineage>
</organism>
<evidence type="ECO:0000313" key="3">
    <source>
        <dbReference type="Proteomes" id="UP000800303"/>
    </source>
</evidence>
<sequence length="389" mass="40277">MNGSGTRDAVLGFDLGGTRIKIGLVDREGTVHRFRTVPTDGAKGKEHLLSTLREACHTAGREASAQGFRLLGTGIGTAGFVDGSGRVAYATENLPGWTGTELRRELESATDLPAVALNDVHAMALGELWLGTAASLGLRSFVCVALGTGIGGCIIEDGRIFGGRDGHAGGFGHQIVMREGGIPCGCGMSGCWESYASVNALKRLIDERAPQGFFEAPACGVEDGADVVADGGTPIGEDRGADSTAHMGADRGADDDIRTVAHACVHGDDTRIDVPTGILRGMQASKTADPRVLFDAARAGGRLALEIVDEYAARVAAGLVNLIHTLNAGDFIIGGAIAAQGDFLLARIAERVDRQIMPVYRGSGIRLHAASLGDHAGVAGAAFSLLRQL</sequence>
<dbReference type="PANTHER" id="PTHR18964">
    <property type="entry name" value="ROK (REPRESSOR, ORF, KINASE) FAMILY"/>
    <property type="match status" value="1"/>
</dbReference>
<evidence type="ECO:0000313" key="2">
    <source>
        <dbReference type="EMBL" id="NGZ74947.1"/>
    </source>
</evidence>
<dbReference type="Proteomes" id="UP000800303">
    <property type="component" value="Unassembled WGS sequence"/>
</dbReference>
<dbReference type="EMBL" id="JAAFGS010000002">
    <property type="protein sequence ID" value="NGZ74947.1"/>
    <property type="molecule type" value="Genomic_DNA"/>
</dbReference>
<evidence type="ECO:0000256" key="1">
    <source>
        <dbReference type="ARBA" id="ARBA00006479"/>
    </source>
</evidence>
<reference evidence="2 3" key="1">
    <citation type="submission" date="2020-01" db="EMBL/GenBank/DDBJ databases">
        <title>Polyphasic characterisation and genomic insights into a novel alkali tolerant bacterium VR-M41.</title>
        <authorList>
            <person name="Vemuluri V.R."/>
        </authorList>
    </citation>
    <scope>NUCLEOTIDE SEQUENCE [LARGE SCALE GENOMIC DNA]</scope>
    <source>
        <strain evidence="2 3">VR-M41</strain>
    </source>
</reference>
<dbReference type="InterPro" id="IPR043129">
    <property type="entry name" value="ATPase_NBD"/>
</dbReference>
<dbReference type="Gene3D" id="3.30.420.40">
    <property type="match status" value="3"/>
</dbReference>
<dbReference type="InterPro" id="IPR000600">
    <property type="entry name" value="ROK"/>
</dbReference>
<name>A0ABX0F1U2_9BACL</name>
<accession>A0ABX0F1U2</accession>
<dbReference type="Pfam" id="PF00480">
    <property type="entry name" value="ROK"/>
    <property type="match status" value="2"/>
</dbReference>
<dbReference type="PANTHER" id="PTHR18964:SF149">
    <property type="entry name" value="BIFUNCTIONAL UDP-N-ACETYLGLUCOSAMINE 2-EPIMERASE_N-ACETYLMANNOSAMINE KINASE"/>
    <property type="match status" value="1"/>
</dbReference>